<dbReference type="InterPro" id="IPR050595">
    <property type="entry name" value="Bact_response_regulator"/>
</dbReference>
<dbReference type="Pfam" id="PF18551">
    <property type="entry name" value="TackOD1"/>
    <property type="match status" value="1"/>
</dbReference>
<feature type="domain" description="Response regulatory" evidence="4">
    <location>
        <begin position="4"/>
        <end position="117"/>
    </location>
</feature>
<dbReference type="PANTHER" id="PTHR44591">
    <property type="entry name" value="STRESS RESPONSE REGULATOR PROTEIN 1"/>
    <property type="match status" value="1"/>
</dbReference>
<proteinExistence type="predicted"/>
<evidence type="ECO:0000313" key="7">
    <source>
        <dbReference type="Proteomes" id="UP001165366"/>
    </source>
</evidence>
<dbReference type="InterPro" id="IPR011006">
    <property type="entry name" value="CheY-like_superfamily"/>
</dbReference>
<evidence type="ECO:0000256" key="1">
    <source>
        <dbReference type="ARBA" id="ARBA00022553"/>
    </source>
</evidence>
<accession>A0ABS9KC80</accession>
<sequence length="482" mass="55039">MKLNSLIIDDDASFRVLLRKMVEKHDSLTIGGMAENGEQAMEMLNSKNIDLVFLDVQMPDMSGFDVLDAVKNIDPTQVIITSGSSAHGIKAFDYGITDYLVKPFTQERFEEAINRVLRNAERNQYTTTLINQILGKVLLYIHTRDFQDFRPIPSRESKLGYLYPMLTSNLDFRREEKALDILDMAEQEGFLTSTYIDSFYTCNNCYNSYLLFRETCPSCQSADVESEEQIHHFPCAYVGPISDFQSSSNPNALECPKCERILKHIGVDYDKPSIVFTCNRCDHIFQDPVVKAKCNVCSSDMNVESLLKKNLKSYQLTSLGRDAALGKVIIDLNEFDDMVDVIDKEYFQRLLSKEIERKKEATFDSTIASFQLENISEIYEQIGNQNSKKLVREIFELVNSEINRSDEVVFQSMVTIWLLVTEKGVSEATPVIKRIEQRIKDLVDDNYSNFSLSISKNIKPVVTTKTASEQLQELNATLRDIS</sequence>
<keyword evidence="7" id="KW-1185">Reference proteome</keyword>
<keyword evidence="1 3" id="KW-0597">Phosphoprotein</keyword>
<dbReference type="InterPro" id="IPR000160">
    <property type="entry name" value="GGDEF_dom"/>
</dbReference>
<dbReference type="InterPro" id="IPR040572">
    <property type="entry name" value="TackOD1"/>
</dbReference>
<dbReference type="InterPro" id="IPR001789">
    <property type="entry name" value="Sig_transdc_resp-reg_receiver"/>
</dbReference>
<dbReference type="PROSITE" id="PS50110">
    <property type="entry name" value="RESPONSE_REGULATORY"/>
    <property type="match status" value="1"/>
</dbReference>
<dbReference type="Gene3D" id="3.40.50.2300">
    <property type="match status" value="1"/>
</dbReference>
<feature type="modified residue" description="4-aspartylphosphate" evidence="3">
    <location>
        <position position="55"/>
    </location>
</feature>
<name>A0ABS9KC80_9BACT</name>
<dbReference type="RefSeq" id="WP_237853277.1">
    <property type="nucleotide sequence ID" value="NZ_JAKLWS010000007.1"/>
</dbReference>
<organism evidence="6 7">
    <name type="scientific">Rhodohalobacter sulfatireducens</name>
    <dbReference type="NCBI Taxonomy" id="2911366"/>
    <lineage>
        <taxon>Bacteria</taxon>
        <taxon>Pseudomonadati</taxon>
        <taxon>Balneolota</taxon>
        <taxon>Balneolia</taxon>
        <taxon>Balneolales</taxon>
        <taxon>Balneolaceae</taxon>
        <taxon>Rhodohalobacter</taxon>
    </lineage>
</organism>
<dbReference type="SMART" id="SM00448">
    <property type="entry name" value="REC"/>
    <property type="match status" value="1"/>
</dbReference>
<evidence type="ECO:0000256" key="3">
    <source>
        <dbReference type="PROSITE-ProRule" id="PRU00169"/>
    </source>
</evidence>
<dbReference type="SUPFAM" id="SSF52172">
    <property type="entry name" value="CheY-like"/>
    <property type="match status" value="1"/>
</dbReference>
<evidence type="ECO:0000313" key="6">
    <source>
        <dbReference type="EMBL" id="MCG2588435.1"/>
    </source>
</evidence>
<reference evidence="6" key="1">
    <citation type="submission" date="2022-01" db="EMBL/GenBank/DDBJ databases">
        <authorList>
            <person name="Wang Y."/>
        </authorList>
    </citation>
    <scope>NUCLEOTIDE SEQUENCE</scope>
    <source>
        <strain evidence="6">WB101</strain>
    </source>
</reference>
<gene>
    <name evidence="6" type="ORF">L6773_07665</name>
</gene>
<evidence type="ECO:0000256" key="2">
    <source>
        <dbReference type="ARBA" id="ARBA00023012"/>
    </source>
</evidence>
<dbReference type="Gene3D" id="3.30.70.270">
    <property type="match status" value="1"/>
</dbReference>
<comment type="caution">
    <text evidence="6">The sequence shown here is derived from an EMBL/GenBank/DDBJ whole genome shotgun (WGS) entry which is preliminary data.</text>
</comment>
<keyword evidence="2" id="KW-0902">Two-component regulatory system</keyword>
<reference evidence="6" key="2">
    <citation type="submission" date="2024-05" db="EMBL/GenBank/DDBJ databases">
        <title>Rhodohalobacter halophilus gen. nov., sp. nov., a moderately halophilic member of the family Balneolaceae.</title>
        <authorList>
            <person name="Xia J."/>
        </authorList>
    </citation>
    <scope>NUCLEOTIDE SEQUENCE</scope>
    <source>
        <strain evidence="6">WB101</strain>
    </source>
</reference>
<dbReference type="InterPro" id="IPR043128">
    <property type="entry name" value="Rev_trsase/Diguanyl_cyclase"/>
</dbReference>
<dbReference type="PROSITE" id="PS50887">
    <property type="entry name" value="GGDEF"/>
    <property type="match status" value="1"/>
</dbReference>
<protein>
    <submittedName>
        <fullName evidence="6">Response regulator</fullName>
    </submittedName>
</protein>
<dbReference type="PANTHER" id="PTHR44591:SF14">
    <property type="entry name" value="PROTEIN PILG"/>
    <property type="match status" value="1"/>
</dbReference>
<evidence type="ECO:0000259" key="4">
    <source>
        <dbReference type="PROSITE" id="PS50110"/>
    </source>
</evidence>
<dbReference type="Pfam" id="PF00072">
    <property type="entry name" value="Response_reg"/>
    <property type="match status" value="1"/>
</dbReference>
<dbReference type="EMBL" id="JAKLWS010000007">
    <property type="protein sequence ID" value="MCG2588435.1"/>
    <property type="molecule type" value="Genomic_DNA"/>
</dbReference>
<evidence type="ECO:0000259" key="5">
    <source>
        <dbReference type="PROSITE" id="PS50887"/>
    </source>
</evidence>
<dbReference type="Proteomes" id="UP001165366">
    <property type="component" value="Unassembled WGS sequence"/>
</dbReference>
<feature type="domain" description="GGDEF" evidence="5">
    <location>
        <begin position="363"/>
        <end position="482"/>
    </location>
</feature>